<comment type="similarity">
    <text evidence="1">Belongs to the AHA1 family.</text>
</comment>
<dbReference type="OrthoDB" id="9805228at2"/>
<name>A0A0F5FV47_9HYPH</name>
<dbReference type="InterPro" id="IPR013538">
    <property type="entry name" value="ASHA1/2-like_C"/>
</dbReference>
<evidence type="ECO:0000313" key="4">
    <source>
        <dbReference type="Proteomes" id="UP000033632"/>
    </source>
</evidence>
<sequence length="144" mass="16751">MTRTLNAPRALVWKAWTEPEHIVRWWGPRNYTTKIIKQDVRVGGEWRYQQETPEGDAYVFIGKFLEVVEPEKLVNTFGVEGMFEDKTLVETHTFEERDGKTFYRSISRFDTIEERDGMVASGMEGGARESMDKLEELLADLQQA</sequence>
<gene>
    <name evidence="3" type="ORF">VE25_07735</name>
</gene>
<dbReference type="Proteomes" id="UP000033632">
    <property type="component" value="Unassembled WGS sequence"/>
</dbReference>
<dbReference type="InterPro" id="IPR023393">
    <property type="entry name" value="START-like_dom_sf"/>
</dbReference>
<proteinExistence type="inferred from homology"/>
<comment type="caution">
    <text evidence="3">The sequence shown here is derived from an EMBL/GenBank/DDBJ whole genome shotgun (WGS) entry which is preliminary data.</text>
</comment>
<dbReference type="SUPFAM" id="SSF55961">
    <property type="entry name" value="Bet v1-like"/>
    <property type="match status" value="1"/>
</dbReference>
<dbReference type="Pfam" id="PF08327">
    <property type="entry name" value="AHSA1"/>
    <property type="match status" value="1"/>
</dbReference>
<dbReference type="Gene3D" id="3.30.530.20">
    <property type="match status" value="1"/>
</dbReference>
<organism evidence="3 4">
    <name type="scientific">Devosia geojensis</name>
    <dbReference type="NCBI Taxonomy" id="443610"/>
    <lineage>
        <taxon>Bacteria</taxon>
        <taxon>Pseudomonadati</taxon>
        <taxon>Pseudomonadota</taxon>
        <taxon>Alphaproteobacteria</taxon>
        <taxon>Hyphomicrobiales</taxon>
        <taxon>Devosiaceae</taxon>
        <taxon>Devosia</taxon>
    </lineage>
</organism>
<evidence type="ECO:0000259" key="2">
    <source>
        <dbReference type="Pfam" id="PF08327"/>
    </source>
</evidence>
<evidence type="ECO:0000313" key="3">
    <source>
        <dbReference type="EMBL" id="KKB12450.1"/>
    </source>
</evidence>
<dbReference type="STRING" id="443610.VE25_07735"/>
<dbReference type="AlphaFoldDB" id="A0A0F5FV47"/>
<dbReference type="PATRIC" id="fig|443610.3.peg.4119"/>
<dbReference type="EMBL" id="JZEX01000081">
    <property type="protein sequence ID" value="KKB12450.1"/>
    <property type="molecule type" value="Genomic_DNA"/>
</dbReference>
<feature type="domain" description="Activator of Hsp90 ATPase homologue 1/2-like C-terminal" evidence="2">
    <location>
        <begin position="6"/>
        <end position="138"/>
    </location>
</feature>
<dbReference type="CDD" id="cd07826">
    <property type="entry name" value="SRPBCC_CalC_Aha1-like_9"/>
    <property type="match status" value="1"/>
</dbReference>
<protein>
    <recommendedName>
        <fullName evidence="2">Activator of Hsp90 ATPase homologue 1/2-like C-terminal domain-containing protein</fullName>
    </recommendedName>
</protein>
<evidence type="ECO:0000256" key="1">
    <source>
        <dbReference type="ARBA" id="ARBA00006817"/>
    </source>
</evidence>
<reference evidence="3 4" key="1">
    <citation type="submission" date="2015-03" db="EMBL/GenBank/DDBJ databases">
        <authorList>
            <person name="Hassan Y.I."/>
            <person name="Lepp D."/>
            <person name="Li X.-Z."/>
            <person name="Zhou T."/>
        </authorList>
    </citation>
    <scope>NUCLEOTIDE SEQUENCE [LARGE SCALE GENOMIC DNA]</scope>
    <source>
        <strain evidence="3 4">BD-c194</strain>
    </source>
</reference>
<keyword evidence="4" id="KW-1185">Reference proteome</keyword>
<accession>A0A0F5FV47</accession>